<dbReference type="PRINTS" id="PR00364">
    <property type="entry name" value="DISEASERSIST"/>
</dbReference>
<evidence type="ECO:0000313" key="7">
    <source>
        <dbReference type="RefSeq" id="XP_008803240.2"/>
    </source>
</evidence>
<dbReference type="OrthoDB" id="786439at2759"/>
<dbReference type="Gene3D" id="3.40.50.300">
    <property type="entry name" value="P-loop containing nucleotide triphosphate hydrolases"/>
    <property type="match status" value="1"/>
</dbReference>
<keyword evidence="2" id="KW-0067">ATP-binding</keyword>
<dbReference type="Proteomes" id="UP000228380">
    <property type="component" value="Chromosome 4"/>
</dbReference>
<dbReference type="AlphaFoldDB" id="A0A8B7CP08"/>
<evidence type="ECO:0000256" key="4">
    <source>
        <dbReference type="SAM" id="MobiDB-lite"/>
    </source>
</evidence>
<dbReference type="Gene3D" id="1.10.8.430">
    <property type="entry name" value="Helical domain of apoptotic protease-activating factors"/>
    <property type="match status" value="1"/>
</dbReference>
<organism evidence="6 7">
    <name type="scientific">Phoenix dactylifera</name>
    <name type="common">Date palm</name>
    <dbReference type="NCBI Taxonomy" id="42345"/>
    <lineage>
        <taxon>Eukaryota</taxon>
        <taxon>Viridiplantae</taxon>
        <taxon>Streptophyta</taxon>
        <taxon>Embryophyta</taxon>
        <taxon>Tracheophyta</taxon>
        <taxon>Spermatophyta</taxon>
        <taxon>Magnoliopsida</taxon>
        <taxon>Liliopsida</taxon>
        <taxon>Arecaceae</taxon>
        <taxon>Coryphoideae</taxon>
        <taxon>Phoeniceae</taxon>
        <taxon>Phoenix</taxon>
    </lineage>
</organism>
<evidence type="ECO:0000259" key="5">
    <source>
        <dbReference type="Pfam" id="PF00931"/>
    </source>
</evidence>
<feature type="domain" description="NB-ARC" evidence="5">
    <location>
        <begin position="157"/>
        <end position="323"/>
    </location>
</feature>
<keyword evidence="1" id="KW-0611">Plant defense</keyword>
<dbReference type="InterPro" id="IPR027417">
    <property type="entry name" value="P-loop_NTPase"/>
</dbReference>
<protein>
    <submittedName>
        <fullName evidence="7">Probable disease resistance protein At1g61310</fullName>
    </submittedName>
</protein>
<name>A0A8B7CP08_PHODC</name>
<dbReference type="PANTHER" id="PTHR33463:SF198">
    <property type="entry name" value="RPP4C3"/>
    <property type="match status" value="1"/>
</dbReference>
<gene>
    <name evidence="7" type="primary">LOC103716841</name>
</gene>
<dbReference type="InterPro" id="IPR042197">
    <property type="entry name" value="Apaf_helical"/>
</dbReference>
<feature type="coiled-coil region" evidence="3">
    <location>
        <begin position="26"/>
        <end position="60"/>
    </location>
</feature>
<evidence type="ECO:0000256" key="1">
    <source>
        <dbReference type="ARBA" id="ARBA00022821"/>
    </source>
</evidence>
<dbReference type="RefSeq" id="XP_008803240.2">
    <property type="nucleotide sequence ID" value="XM_008805018.2"/>
</dbReference>
<evidence type="ECO:0000313" key="6">
    <source>
        <dbReference type="Proteomes" id="UP000228380"/>
    </source>
</evidence>
<dbReference type="FunFam" id="3.40.50.300:FF:001091">
    <property type="entry name" value="Probable disease resistance protein At1g61300"/>
    <property type="match status" value="1"/>
</dbReference>
<accession>A0A8B7CP08</accession>
<dbReference type="InterPro" id="IPR002182">
    <property type="entry name" value="NB-ARC"/>
</dbReference>
<sequence>MKLNCSSIMNLGKTLWNSLKLRMSYALCYDRRIENLEHHLEKLEARRKDNQEKVDLATKRGDIINNEVQQWLKNSDTIHQDMRRFVDSVDNTKCCSGLLPDLCFRCKLGKKADEKMAVIKKLLSEGNFDRVSHSPPPPISGPPMPSTQLTEDHSSTESTISKILDALRDDKVQIIGVHGVAGVGKTTLVKEAAMRAKVQGLIDEVVMITVSQTLISMKRLQNEMAEKLGLKSDEESESAIAAKLSARLKDTSKILIILDDLWDWFDLSNVGIPRGGEQKGCKVAITARSSNVCRAMECQMVIEVGVLSEKESWDLLKKVAGNAMESPKLEGMARDVIKECGGLPQALVTAGQTMKHKKTMLEELRRLPISTSNGGV</sequence>
<proteinExistence type="predicted"/>
<evidence type="ECO:0000256" key="2">
    <source>
        <dbReference type="ARBA" id="ARBA00022840"/>
    </source>
</evidence>
<reference evidence="7" key="2">
    <citation type="submission" date="2025-08" db="UniProtKB">
        <authorList>
            <consortium name="RefSeq"/>
        </authorList>
    </citation>
    <scope>IDENTIFICATION</scope>
    <source>
        <tissue evidence="7">Young leaves</tissue>
    </source>
</reference>
<dbReference type="SUPFAM" id="SSF52540">
    <property type="entry name" value="P-loop containing nucleoside triphosphate hydrolases"/>
    <property type="match status" value="1"/>
</dbReference>
<dbReference type="GO" id="GO:0043531">
    <property type="term" value="F:ADP binding"/>
    <property type="evidence" value="ECO:0007669"/>
    <property type="project" value="InterPro"/>
</dbReference>
<keyword evidence="6" id="KW-1185">Reference proteome</keyword>
<dbReference type="KEGG" id="pda:103716841"/>
<reference evidence="6" key="1">
    <citation type="journal article" date="2019" name="Nat. Commun.">
        <title>Genome-wide association mapping of date palm fruit traits.</title>
        <authorList>
            <person name="Hazzouri K.M."/>
            <person name="Gros-Balthazard M."/>
            <person name="Flowers J.M."/>
            <person name="Copetti D."/>
            <person name="Lemansour A."/>
            <person name="Lebrun M."/>
            <person name="Masmoudi K."/>
            <person name="Ferrand S."/>
            <person name="Dhar M.I."/>
            <person name="Fresquez Z.A."/>
            <person name="Rosas U."/>
            <person name="Zhang J."/>
            <person name="Talag J."/>
            <person name="Lee S."/>
            <person name="Kudrna D."/>
            <person name="Powell R.F."/>
            <person name="Leitch I.J."/>
            <person name="Krueger R.R."/>
            <person name="Wing R.A."/>
            <person name="Amiri K.M.A."/>
            <person name="Purugganan M.D."/>
        </authorList>
    </citation>
    <scope>NUCLEOTIDE SEQUENCE [LARGE SCALE GENOMIC DNA]</scope>
    <source>
        <strain evidence="6">cv. Khalas</strain>
    </source>
</reference>
<dbReference type="Pfam" id="PF00931">
    <property type="entry name" value="NB-ARC"/>
    <property type="match status" value="1"/>
</dbReference>
<dbReference type="GeneID" id="103716841"/>
<dbReference type="GO" id="GO:0005524">
    <property type="term" value="F:ATP binding"/>
    <property type="evidence" value="ECO:0007669"/>
    <property type="project" value="UniProtKB-KW"/>
</dbReference>
<keyword evidence="2" id="KW-0547">Nucleotide-binding</keyword>
<feature type="compositionally biased region" description="Pro residues" evidence="4">
    <location>
        <begin position="134"/>
        <end position="145"/>
    </location>
</feature>
<dbReference type="PANTHER" id="PTHR33463">
    <property type="entry name" value="NB-ARC DOMAIN-CONTAINING PROTEIN-RELATED"/>
    <property type="match status" value="1"/>
</dbReference>
<keyword evidence="3" id="KW-0175">Coiled coil</keyword>
<dbReference type="GO" id="GO:0006952">
    <property type="term" value="P:defense response"/>
    <property type="evidence" value="ECO:0007669"/>
    <property type="project" value="UniProtKB-KW"/>
</dbReference>
<dbReference type="InterPro" id="IPR050905">
    <property type="entry name" value="Plant_NBS-LRR"/>
</dbReference>
<feature type="region of interest" description="Disordered" evidence="4">
    <location>
        <begin position="129"/>
        <end position="152"/>
    </location>
</feature>
<evidence type="ECO:0000256" key="3">
    <source>
        <dbReference type="SAM" id="Coils"/>
    </source>
</evidence>